<accession>A0A2R8AWX2</accession>
<dbReference type="Gene3D" id="2.40.160.60">
    <property type="entry name" value="Outer membrane protein transport protein (OMPP1/FadL/TodX)"/>
    <property type="match status" value="1"/>
</dbReference>
<dbReference type="OrthoDB" id="6679728at2"/>
<comment type="subcellular location">
    <subcellularLocation>
        <location evidence="1">Cell outer membrane</location>
        <topology evidence="1">Multi-pass membrane protein</topology>
    </subcellularLocation>
</comment>
<dbReference type="Proteomes" id="UP000244904">
    <property type="component" value="Unassembled WGS sequence"/>
</dbReference>
<evidence type="ECO:0000256" key="4">
    <source>
        <dbReference type="ARBA" id="ARBA00022692"/>
    </source>
</evidence>
<keyword evidence="4" id="KW-0812">Transmembrane</keyword>
<feature type="signal peptide" evidence="8">
    <location>
        <begin position="1"/>
        <end position="20"/>
    </location>
</feature>
<dbReference type="Pfam" id="PF03349">
    <property type="entry name" value="Toluene_X"/>
    <property type="match status" value="1"/>
</dbReference>
<evidence type="ECO:0000256" key="8">
    <source>
        <dbReference type="SAM" id="SignalP"/>
    </source>
</evidence>
<evidence type="ECO:0000256" key="6">
    <source>
        <dbReference type="ARBA" id="ARBA00023136"/>
    </source>
</evidence>
<dbReference type="PANTHER" id="PTHR35093:SF8">
    <property type="entry name" value="OUTER MEMBRANE PROTEIN NMB0088-RELATED"/>
    <property type="match status" value="1"/>
</dbReference>
<evidence type="ECO:0000256" key="2">
    <source>
        <dbReference type="ARBA" id="ARBA00008163"/>
    </source>
</evidence>
<comment type="similarity">
    <text evidence="2">Belongs to the OmpP1/FadL family.</text>
</comment>
<keyword evidence="10" id="KW-1185">Reference proteome</keyword>
<keyword evidence="6" id="KW-0472">Membrane</keyword>
<keyword evidence="7" id="KW-0998">Cell outer membrane</keyword>
<gene>
    <name evidence="9" type="ORF">PRI8871_02243</name>
</gene>
<sequence>MKIALAAASFAVLGATSVAAGGIERANNNYGLLFTPGDQIELTFSHVKPTVSGSYSAGLTALGGSATTGNMANSYTNLGFGYKNDINDKLAIGLYVNQPYGADAAYTSGFYKGLAATWESSQIAALAKYKLADRISVYGGARYVRSSANISIPDQMIRGKLAGISPAHPGLAAPAGTLRYDAKGEQDGQWGYVLGAAYEIPEIAMRVGLTWESAMTHNFTTTETVTGLGVNATGKTKVEMPQSVALDFQTGVAAGTLVFGQIKWTEWSKWEVRPPAYNSVANEAITGFDNDTTTYRLGVGRQFNEQLSGFAQVTYEKKNGGIASRLAPTDGRQSIGIGMQYTKDNMKIRGGLEYAQLGDAVDGTGTQFKGNSATGFGLSVTFGF</sequence>
<protein>
    <submittedName>
        <fullName evidence="9">Outer membrane protein</fullName>
    </submittedName>
</protein>
<evidence type="ECO:0000256" key="3">
    <source>
        <dbReference type="ARBA" id="ARBA00022452"/>
    </source>
</evidence>
<reference evidence="10" key="1">
    <citation type="submission" date="2018-03" db="EMBL/GenBank/DDBJ databases">
        <authorList>
            <person name="Rodrigo-Torres L."/>
            <person name="Arahal R. D."/>
            <person name="Lucena T."/>
        </authorList>
    </citation>
    <scope>NUCLEOTIDE SEQUENCE [LARGE SCALE GENOMIC DNA]</scope>
    <source>
        <strain evidence="10">CECT 8871</strain>
    </source>
</reference>
<dbReference type="EMBL" id="OMOJ01000004">
    <property type="protein sequence ID" value="SPF80437.1"/>
    <property type="molecule type" value="Genomic_DNA"/>
</dbReference>
<evidence type="ECO:0000313" key="10">
    <source>
        <dbReference type="Proteomes" id="UP000244904"/>
    </source>
</evidence>
<dbReference type="RefSeq" id="WP_108886299.1">
    <property type="nucleotide sequence ID" value="NZ_OMOJ01000004.1"/>
</dbReference>
<keyword evidence="5 8" id="KW-0732">Signal</keyword>
<evidence type="ECO:0000256" key="7">
    <source>
        <dbReference type="ARBA" id="ARBA00023237"/>
    </source>
</evidence>
<name>A0A2R8AWX2_9RHOB</name>
<dbReference type="AlphaFoldDB" id="A0A2R8AWX2"/>
<dbReference type="PANTHER" id="PTHR35093">
    <property type="entry name" value="OUTER MEMBRANE PROTEIN NMB0088-RELATED"/>
    <property type="match status" value="1"/>
</dbReference>
<dbReference type="GO" id="GO:0015483">
    <property type="term" value="F:long-chain fatty acid transporting porin activity"/>
    <property type="evidence" value="ECO:0007669"/>
    <property type="project" value="TreeGrafter"/>
</dbReference>
<proteinExistence type="inferred from homology"/>
<evidence type="ECO:0000256" key="1">
    <source>
        <dbReference type="ARBA" id="ARBA00004571"/>
    </source>
</evidence>
<dbReference type="SUPFAM" id="SSF56935">
    <property type="entry name" value="Porins"/>
    <property type="match status" value="1"/>
</dbReference>
<keyword evidence="3" id="KW-1134">Transmembrane beta strand</keyword>
<dbReference type="GO" id="GO:0009279">
    <property type="term" value="C:cell outer membrane"/>
    <property type="evidence" value="ECO:0007669"/>
    <property type="project" value="UniProtKB-SubCell"/>
</dbReference>
<evidence type="ECO:0000256" key="5">
    <source>
        <dbReference type="ARBA" id="ARBA00022729"/>
    </source>
</evidence>
<evidence type="ECO:0000313" key="9">
    <source>
        <dbReference type="EMBL" id="SPF80437.1"/>
    </source>
</evidence>
<organism evidence="9 10">
    <name type="scientific">Pseudoprimorskyibacter insulae</name>
    <dbReference type="NCBI Taxonomy" id="1695997"/>
    <lineage>
        <taxon>Bacteria</taxon>
        <taxon>Pseudomonadati</taxon>
        <taxon>Pseudomonadota</taxon>
        <taxon>Alphaproteobacteria</taxon>
        <taxon>Rhodobacterales</taxon>
        <taxon>Paracoccaceae</taxon>
        <taxon>Pseudoprimorskyibacter</taxon>
    </lineage>
</organism>
<dbReference type="InterPro" id="IPR005017">
    <property type="entry name" value="OMPP1/FadL/TodX"/>
</dbReference>
<feature type="chain" id="PRO_5015355621" evidence="8">
    <location>
        <begin position="21"/>
        <end position="384"/>
    </location>
</feature>